<name>A0A841K993_9HYPH</name>
<organism evidence="1 2">
    <name type="scientific">Chelatococcus composti</name>
    <dbReference type="NCBI Taxonomy" id="1743235"/>
    <lineage>
        <taxon>Bacteria</taxon>
        <taxon>Pseudomonadati</taxon>
        <taxon>Pseudomonadota</taxon>
        <taxon>Alphaproteobacteria</taxon>
        <taxon>Hyphomicrobiales</taxon>
        <taxon>Chelatococcaceae</taxon>
        <taxon>Chelatococcus</taxon>
    </lineage>
</organism>
<dbReference type="AlphaFoldDB" id="A0A841K993"/>
<dbReference type="Pfam" id="PF13641">
    <property type="entry name" value="Glyco_tranf_2_3"/>
    <property type="match status" value="1"/>
</dbReference>
<dbReference type="GO" id="GO:0016740">
    <property type="term" value="F:transferase activity"/>
    <property type="evidence" value="ECO:0007669"/>
    <property type="project" value="UniProtKB-KW"/>
</dbReference>
<accession>A0A841K993</accession>
<evidence type="ECO:0000313" key="1">
    <source>
        <dbReference type="EMBL" id="MBB6168865.1"/>
    </source>
</evidence>
<sequence>MALLDVDERVAEAAETGQPRVFLLDREVLLLAWDVAQTVEAVVPLSVAGGLSIAPTASLRLTRAEGGTRLLWALRRPGGMTLNISLAASTPGERVDITVGAQEAVAPADAASLLGGLDAGGRIALLSALLNLWPSLFRLRRSRAYLTLLRSLLQTMAPNPPAAVVLARAADDSILVGTLLAAGFGRIDAVHAVGEAGLHRLEGTPHCAPLGRDGRQSVHLLADAAALAGPGVLIVFAGPDGLSVRALAEAGTRPPSMVRWLREKAQGAPGLREHLLRELSARSAAGQAMALEAQLRAPLQPRRVTGGGATPSAEIATALATASGTLVTGWYRDPSELVAGIETLTAEGPQDLTPGLHRFPVEIDGPGADIRLRATGFVVRAPAFPGAVPLLQPRFRLRLKSGAVHDLVPSPQPVDPAERRAAALRAVPPQHVDETVLAGTIAPVVARLHAEARERVGAPSPVAIGRPVERPRVSVVVPLYRVLDFLRFQIAAFAADPWFRDHAELIYVLDSPEQARDVEHLLTGLHLVYALPVKLVVMARNAGFARACNTGAAEARGAVLAMVNSDVVPTAPGWLPQLARRLDGRRGIGAVGPKLLFEDGSLQHAGMYFAQDHRGRWLNQHFYKGMPRDYAPACEERVVPAVTGACLVLTRALFDEVGGFTEDYVIGDYEDSDLCLKITARGRRILYVPAVELYHLERRSMRESADYMRGIAWQYNCALHAARWGDLITDIMQPRGSRRRRRERSLCA</sequence>
<dbReference type="Proteomes" id="UP000588017">
    <property type="component" value="Unassembled WGS sequence"/>
</dbReference>
<reference evidence="1 2" key="1">
    <citation type="submission" date="2020-08" db="EMBL/GenBank/DDBJ databases">
        <title>Genomic Encyclopedia of Type Strains, Phase IV (KMG-IV): sequencing the most valuable type-strain genomes for metagenomic binning, comparative biology and taxonomic classification.</title>
        <authorList>
            <person name="Goeker M."/>
        </authorList>
    </citation>
    <scope>NUCLEOTIDE SEQUENCE [LARGE SCALE GENOMIC DNA]</scope>
    <source>
        <strain evidence="1 2">DSM 101465</strain>
    </source>
</reference>
<keyword evidence="1" id="KW-0808">Transferase</keyword>
<gene>
    <name evidence="1" type="ORF">HNQ73_002502</name>
</gene>
<proteinExistence type="predicted"/>
<evidence type="ECO:0000313" key="2">
    <source>
        <dbReference type="Proteomes" id="UP000588017"/>
    </source>
</evidence>
<dbReference type="RefSeq" id="WP_183335181.1">
    <property type="nucleotide sequence ID" value="NZ_BMHX01000005.1"/>
</dbReference>
<protein>
    <submittedName>
        <fullName evidence="1">GT2 family glycosyltransferase</fullName>
    </submittedName>
</protein>
<dbReference type="PANTHER" id="PTHR43179">
    <property type="entry name" value="RHAMNOSYLTRANSFERASE WBBL"/>
    <property type="match status" value="1"/>
</dbReference>
<dbReference type="PANTHER" id="PTHR43179:SF7">
    <property type="entry name" value="RHAMNOSYLTRANSFERASE WBBL"/>
    <property type="match status" value="1"/>
</dbReference>
<dbReference type="InterPro" id="IPR029044">
    <property type="entry name" value="Nucleotide-diphossugar_trans"/>
</dbReference>
<keyword evidence="2" id="KW-1185">Reference proteome</keyword>
<dbReference type="Gene3D" id="3.90.550.10">
    <property type="entry name" value="Spore Coat Polysaccharide Biosynthesis Protein SpsA, Chain A"/>
    <property type="match status" value="1"/>
</dbReference>
<dbReference type="EMBL" id="JACHEH010000005">
    <property type="protein sequence ID" value="MBB6168865.1"/>
    <property type="molecule type" value="Genomic_DNA"/>
</dbReference>
<comment type="caution">
    <text evidence="1">The sequence shown here is derived from an EMBL/GenBank/DDBJ whole genome shotgun (WGS) entry which is preliminary data.</text>
</comment>
<dbReference type="SUPFAM" id="SSF53448">
    <property type="entry name" value="Nucleotide-diphospho-sugar transferases"/>
    <property type="match status" value="1"/>
</dbReference>